<dbReference type="RefSeq" id="WP_425959155.1">
    <property type="nucleotide sequence ID" value="NZ_CP032405.1"/>
</dbReference>
<accession>A0ABX7EVL6</accession>
<proteinExistence type="predicted"/>
<keyword evidence="3" id="KW-1185">Reference proteome</keyword>
<evidence type="ECO:0000259" key="1">
    <source>
        <dbReference type="PROSITE" id="PS51186"/>
    </source>
</evidence>
<reference evidence="2 3" key="1">
    <citation type="submission" date="2018-09" db="EMBL/GenBank/DDBJ databases">
        <title>Rhizobium sp. MAE2-X.</title>
        <authorList>
            <person name="Lee Y."/>
            <person name="Jeon C.O."/>
        </authorList>
    </citation>
    <scope>NUCLEOTIDE SEQUENCE [LARGE SCALE GENOMIC DNA]</scope>
    <source>
        <strain evidence="2 3">MAE2-X</strain>
    </source>
</reference>
<dbReference type="SUPFAM" id="SSF55729">
    <property type="entry name" value="Acyl-CoA N-acyltransferases (Nat)"/>
    <property type="match status" value="1"/>
</dbReference>
<dbReference type="InterPro" id="IPR000182">
    <property type="entry name" value="GNAT_dom"/>
</dbReference>
<organism evidence="2 3">
    <name type="scientific">Rhizobium rosettiformans</name>
    <dbReference type="NCBI Taxonomy" id="1368430"/>
    <lineage>
        <taxon>Bacteria</taxon>
        <taxon>Pseudomonadati</taxon>
        <taxon>Pseudomonadota</taxon>
        <taxon>Alphaproteobacteria</taxon>
        <taxon>Hyphomicrobiales</taxon>
        <taxon>Rhizobiaceae</taxon>
        <taxon>Rhizobium/Agrobacterium group</taxon>
        <taxon>Rhizobium</taxon>
    </lineage>
</organism>
<feature type="domain" description="N-acetyltransferase" evidence="1">
    <location>
        <begin position="37"/>
        <end position="183"/>
    </location>
</feature>
<evidence type="ECO:0000313" key="3">
    <source>
        <dbReference type="Proteomes" id="UP000596351"/>
    </source>
</evidence>
<sequence>MTGVGASAPRGLTALCGQTHLCLLWMPGDITRQWMQVQINLARHDDLEPWLGLADEVVPLFGPMPDFNSVLIRKIAQQQAYCARTDDGNGGFVGGVMIGGGGSAYAIRWLAVHSSFQRLGVGKSLVNAAIANIPAEASIHVDTFVTGSPGAGAARGLYESCGFLPHGIWAEGKVVRQRYLRLP</sequence>
<dbReference type="Gene3D" id="3.40.630.30">
    <property type="match status" value="1"/>
</dbReference>
<gene>
    <name evidence="2" type="ORF">D4A92_13505</name>
</gene>
<dbReference type="Proteomes" id="UP000596351">
    <property type="component" value="Chromosome"/>
</dbReference>
<dbReference type="PROSITE" id="PS51186">
    <property type="entry name" value="GNAT"/>
    <property type="match status" value="1"/>
</dbReference>
<dbReference type="EMBL" id="CP032405">
    <property type="protein sequence ID" value="QRF52379.1"/>
    <property type="molecule type" value="Genomic_DNA"/>
</dbReference>
<evidence type="ECO:0000313" key="2">
    <source>
        <dbReference type="EMBL" id="QRF52379.1"/>
    </source>
</evidence>
<dbReference type="CDD" id="cd04301">
    <property type="entry name" value="NAT_SF"/>
    <property type="match status" value="1"/>
</dbReference>
<dbReference type="InterPro" id="IPR016181">
    <property type="entry name" value="Acyl_CoA_acyltransferase"/>
</dbReference>
<dbReference type="Pfam" id="PF13508">
    <property type="entry name" value="Acetyltransf_7"/>
    <property type="match status" value="1"/>
</dbReference>
<protein>
    <submittedName>
        <fullName evidence="2">GNAT family N-acetyltransferase</fullName>
    </submittedName>
</protein>
<name>A0ABX7EVL6_9HYPH</name>